<evidence type="ECO:0000313" key="1">
    <source>
        <dbReference type="EMBL" id="MCT7967433.1"/>
    </source>
</evidence>
<proteinExistence type="predicted"/>
<gene>
    <name evidence="1" type="ORF">NG799_13920</name>
</gene>
<accession>A0ABT2MRT8</accession>
<evidence type="ECO:0000313" key="2">
    <source>
        <dbReference type="Proteomes" id="UP001525890"/>
    </source>
</evidence>
<comment type="caution">
    <text evidence="1">The sequence shown here is derived from an EMBL/GenBank/DDBJ whole genome shotgun (WGS) entry which is preliminary data.</text>
</comment>
<sequence length="78" mass="8088">MGHLSLVNKSTSGPLPLARGGLGWGHLDVAQATSQTLGGDRAGYGGGGNRFLGDARSHLRVDPTLTLPLPRGGDRRRS</sequence>
<dbReference type="EMBL" id="JAMXFF010000019">
    <property type="protein sequence ID" value="MCT7967433.1"/>
    <property type="molecule type" value="Genomic_DNA"/>
</dbReference>
<protein>
    <submittedName>
        <fullName evidence="1">Uncharacterized protein</fullName>
    </submittedName>
</protein>
<keyword evidence="2" id="KW-1185">Reference proteome</keyword>
<organism evidence="1 2">
    <name type="scientific">Laspinema palackyanum D2a</name>
    <dbReference type="NCBI Taxonomy" id="2953684"/>
    <lineage>
        <taxon>Bacteria</taxon>
        <taxon>Bacillati</taxon>
        <taxon>Cyanobacteriota</taxon>
        <taxon>Cyanophyceae</taxon>
        <taxon>Oscillatoriophycideae</taxon>
        <taxon>Oscillatoriales</taxon>
        <taxon>Laspinemataceae</taxon>
        <taxon>Laspinema</taxon>
        <taxon>Laspinema palackyanum</taxon>
    </lineage>
</organism>
<reference evidence="1 2" key="1">
    <citation type="journal article" date="2022" name="Front. Microbiol.">
        <title>High genomic differentiation and limited gene flow indicate recent cryptic speciation within the genus Laspinema (cyanobacteria).</title>
        <authorList>
            <person name="Stanojkovic A."/>
            <person name="Skoupy S."/>
            <person name="Skaloud P."/>
            <person name="Dvorak P."/>
        </authorList>
    </citation>
    <scope>NUCLEOTIDE SEQUENCE [LARGE SCALE GENOMIC DNA]</scope>
    <source>
        <strain evidence="1 2">D2a</strain>
    </source>
</reference>
<dbReference type="RefSeq" id="WP_368007019.1">
    <property type="nucleotide sequence ID" value="NZ_JAMXFF010000019.1"/>
</dbReference>
<name>A0ABT2MRT8_9CYAN</name>
<dbReference type="Proteomes" id="UP001525890">
    <property type="component" value="Unassembled WGS sequence"/>
</dbReference>